<dbReference type="AlphaFoldDB" id="A0A5J4YKK7"/>
<protein>
    <submittedName>
        <fullName evidence="2">Chromophore lyase CpcS/CpeS 3</fullName>
    </submittedName>
</protein>
<reference evidence="3" key="1">
    <citation type="journal article" date="2019" name="Nat. Commun.">
        <title>Expansion of phycobilisome linker gene families in mesophilic red algae.</title>
        <authorList>
            <person name="Lee J."/>
            <person name="Kim D."/>
            <person name="Bhattacharya D."/>
            <person name="Yoon H.S."/>
        </authorList>
    </citation>
    <scope>NUCLEOTIDE SEQUENCE [LARGE SCALE GENOMIC DNA]</scope>
    <source>
        <strain evidence="3">CCMP 1328</strain>
    </source>
</reference>
<dbReference type="GO" id="GO:0016829">
    <property type="term" value="F:lyase activity"/>
    <property type="evidence" value="ECO:0007669"/>
    <property type="project" value="UniProtKB-KW"/>
</dbReference>
<dbReference type="Proteomes" id="UP000324585">
    <property type="component" value="Unassembled WGS sequence"/>
</dbReference>
<proteinExistence type="inferred from homology"/>
<dbReference type="HAMAP" id="MF_01459">
    <property type="entry name" value="Chrphore_lyase_CpxS"/>
    <property type="match status" value="1"/>
</dbReference>
<dbReference type="EMBL" id="VRMN01000015">
    <property type="protein sequence ID" value="KAA8491153.1"/>
    <property type="molecule type" value="Genomic_DNA"/>
</dbReference>
<dbReference type="OrthoDB" id="5029at2759"/>
<comment type="caution">
    <text evidence="2">The sequence shown here is derived from an EMBL/GenBank/DDBJ whole genome shotgun (WGS) entry which is preliminary data.</text>
</comment>
<dbReference type="InterPro" id="IPR012674">
    <property type="entry name" value="Calycin"/>
</dbReference>
<dbReference type="CDD" id="cd16339">
    <property type="entry name" value="CpcS"/>
    <property type="match status" value="1"/>
</dbReference>
<evidence type="ECO:0000313" key="3">
    <source>
        <dbReference type="Proteomes" id="UP000324585"/>
    </source>
</evidence>
<dbReference type="InterPro" id="IPR018536">
    <property type="entry name" value="CpcS/CpeS"/>
</dbReference>
<name>A0A5J4YKK7_PORPP</name>
<evidence type="ECO:0000256" key="1">
    <source>
        <dbReference type="ARBA" id="ARBA00023239"/>
    </source>
</evidence>
<keyword evidence="1 2" id="KW-0456">Lyase</keyword>
<keyword evidence="3" id="KW-1185">Reference proteome</keyword>
<dbReference type="OMA" id="HHLAFKQ"/>
<evidence type="ECO:0000313" key="2">
    <source>
        <dbReference type="EMBL" id="KAA8491153.1"/>
    </source>
</evidence>
<dbReference type="Pfam" id="PF09367">
    <property type="entry name" value="CpeS"/>
    <property type="match status" value="1"/>
</dbReference>
<dbReference type="Gene3D" id="2.40.128.20">
    <property type="match status" value="1"/>
</dbReference>
<gene>
    <name evidence="2" type="ORF">FVE85_9448</name>
</gene>
<sequence>MAFAFLPVGAHALRNAAPRQSKDARVCVEHSLGERVYTARAHRVPPTTRFDGTRSRLRCQNVNAEVGEESVEHAGSEESVPAQPPFSARGMGVEEFFQRSIGEWRSQRSSHNLLWQQFEQVESEIVIENVTAEDEEVKGVCEQYKADADSIALAIRMSWEGTSDWDEDEVLKGSTVLVVLKDSETSGRLLRSVGYAEEIPAVGQWRMETDGVFVLDTSYDRAGAEERIWFATPDLRMRVSMIKTAGNTGVLTASFSSEIRRRGAGK</sequence>
<accession>A0A5J4YKK7</accession>
<organism evidence="2 3">
    <name type="scientific">Porphyridium purpureum</name>
    <name type="common">Red alga</name>
    <name type="synonym">Porphyridium cruentum</name>
    <dbReference type="NCBI Taxonomy" id="35688"/>
    <lineage>
        <taxon>Eukaryota</taxon>
        <taxon>Rhodophyta</taxon>
        <taxon>Bangiophyceae</taxon>
        <taxon>Porphyridiales</taxon>
        <taxon>Porphyridiaceae</taxon>
        <taxon>Porphyridium</taxon>
    </lineage>
</organism>